<dbReference type="InterPro" id="IPR031620">
    <property type="entry name" value="DCAF17"/>
</dbReference>
<evidence type="ECO:0000313" key="2">
    <source>
        <dbReference type="Proteomes" id="UP000014500"/>
    </source>
</evidence>
<evidence type="ECO:0000313" key="1">
    <source>
        <dbReference type="EnsemblMetazoa" id="SMAR003992-PA"/>
    </source>
</evidence>
<keyword evidence="2" id="KW-1185">Reference proteome</keyword>
<evidence type="ECO:0008006" key="3">
    <source>
        <dbReference type="Google" id="ProtNLM"/>
    </source>
</evidence>
<dbReference type="HOGENOM" id="CLU_604033_0_0_1"/>
<dbReference type="GO" id="GO:0016567">
    <property type="term" value="P:protein ubiquitination"/>
    <property type="evidence" value="ECO:0007669"/>
    <property type="project" value="InterPro"/>
</dbReference>
<dbReference type="eggNOG" id="ENOG502TB2U">
    <property type="taxonomic scope" value="Eukaryota"/>
</dbReference>
<reference evidence="1" key="2">
    <citation type="submission" date="2015-02" db="UniProtKB">
        <authorList>
            <consortium name="EnsemblMetazoa"/>
        </authorList>
    </citation>
    <scope>IDENTIFICATION</scope>
</reference>
<dbReference type="AlphaFoldDB" id="T1ISC5"/>
<dbReference type="EMBL" id="AFFK01018942">
    <property type="status" value="NOT_ANNOTATED_CDS"/>
    <property type="molecule type" value="Genomic_DNA"/>
</dbReference>
<dbReference type="PANTHER" id="PTHR14815:SF2">
    <property type="entry name" value="DDB1- AND CUL4-ASSOCIATED FACTOR 17"/>
    <property type="match status" value="1"/>
</dbReference>
<dbReference type="EnsemblMetazoa" id="SMAR003992-RA">
    <property type="protein sequence ID" value="SMAR003992-PA"/>
    <property type="gene ID" value="SMAR003992"/>
</dbReference>
<dbReference type="PhylomeDB" id="T1ISC5"/>
<accession>T1ISC5</accession>
<reference evidence="2" key="1">
    <citation type="submission" date="2011-05" db="EMBL/GenBank/DDBJ databases">
        <authorList>
            <person name="Richards S.R."/>
            <person name="Qu J."/>
            <person name="Jiang H."/>
            <person name="Jhangiani S.N."/>
            <person name="Agravi P."/>
            <person name="Goodspeed R."/>
            <person name="Gross S."/>
            <person name="Mandapat C."/>
            <person name="Jackson L."/>
            <person name="Mathew T."/>
            <person name="Pu L."/>
            <person name="Thornton R."/>
            <person name="Saada N."/>
            <person name="Wilczek-Boney K.B."/>
            <person name="Lee S."/>
            <person name="Kovar C."/>
            <person name="Wu Y."/>
            <person name="Scherer S.E."/>
            <person name="Worley K.C."/>
            <person name="Muzny D.M."/>
            <person name="Gibbs R."/>
        </authorList>
    </citation>
    <scope>NUCLEOTIDE SEQUENCE</scope>
    <source>
        <strain evidence="2">Brora</strain>
    </source>
</reference>
<sequence length="530" mass="61274">MMGTSVYGKPRYGSLKNKWLTRVNPGFREKKYIYMGGHRKNIIEQLIRKEIGVKSNFHHNVKMLNNLLCSESRTFQLLWETHSKQPIYYENQRIYLENYRVCYTINGLELIPSKLYALPTCSPSYKIQEGLICASRLVIEFFPKKGHGPYFLGLVADGWLRRYDIDTGEIMEEIFLSLTTRFKYLTWNEEAHTVIVKSILKNNYDPTEIVTLCIFSLFPLDFVAKLKVYTKIFGKDVNDAVISEGLLCVSHTSGFVRLYSLKHIMKSFCKYKISLGKHCKELGGATGGHPFGLPLNIQISKKPPVLFEVRCANSDVKMGGFPWHYLIMPWKDRTIFEVYSLETNQLAQDGTLQCSTLAIRPDRSLFHPDDSGRIIHLTASELRLFSICIDDGICSLKPNFIIDTTLHKPDQKQKTQLKTRSGRTIRQRRNLDMTCSAFEVQSLVTFSYEDELDLLVVLGAHNFNFENEPITDQVYLYDNKFGKLLKKIQLKPYLIEHLENNIMLDRDVIVNTRKDMNGSHSCYVYRLKGD</sequence>
<dbReference type="GO" id="GO:0080008">
    <property type="term" value="C:Cul4-RING E3 ubiquitin ligase complex"/>
    <property type="evidence" value="ECO:0007669"/>
    <property type="project" value="TreeGrafter"/>
</dbReference>
<dbReference type="STRING" id="126957.T1ISC5"/>
<dbReference type="OMA" id="IQEMNCC"/>
<organism evidence="1 2">
    <name type="scientific">Strigamia maritima</name>
    <name type="common">European centipede</name>
    <name type="synonym">Geophilus maritimus</name>
    <dbReference type="NCBI Taxonomy" id="126957"/>
    <lineage>
        <taxon>Eukaryota</taxon>
        <taxon>Metazoa</taxon>
        <taxon>Ecdysozoa</taxon>
        <taxon>Arthropoda</taxon>
        <taxon>Myriapoda</taxon>
        <taxon>Chilopoda</taxon>
        <taxon>Pleurostigmophora</taxon>
        <taxon>Geophilomorpha</taxon>
        <taxon>Linotaeniidae</taxon>
        <taxon>Strigamia</taxon>
    </lineage>
</organism>
<dbReference type="Pfam" id="PF15802">
    <property type="entry name" value="DCAF17"/>
    <property type="match status" value="1"/>
</dbReference>
<dbReference type="PANTHER" id="PTHR14815">
    <property type="entry name" value="DDB1- AND CUL4-ASSOCIATED FACTOR 17"/>
    <property type="match status" value="1"/>
</dbReference>
<proteinExistence type="predicted"/>
<protein>
    <recommendedName>
        <fullName evidence="3">DDB1- and CUL4-associated factor 17</fullName>
    </recommendedName>
</protein>
<name>T1ISC5_STRMM</name>
<dbReference type="Proteomes" id="UP000014500">
    <property type="component" value="Unassembled WGS sequence"/>
</dbReference>